<comment type="caution">
    <text evidence="1">The sequence shown here is derived from an EMBL/GenBank/DDBJ whole genome shotgun (WGS) entry which is preliminary data.</text>
</comment>
<accession>A0ACB9F9M6</accession>
<sequence>MAAEGSSQTTEAISVPVLKSQSANLVLRTNLQLYPKPIDALVECLKRSILGYALTCTPSIPATLVHRAHYTSNALFDTNNHVKAVFFETIDLKGKTKKVQLTKEKFAEALHLPIYDPKEIVTPSAEQLVDMFNEMGYFPQLEKISLFKKNQLPDLWRYFFSIFLRYQSGRTSGLDSASVAFQSMLFGIYYDVKVDYASILWADFCSHINHSLKGTEISNARFWAIVVHAHYQKTGYVADVSLPEMRYTPITISPLDNEPAAYCAQIPIAMLSKVPMECIEVSSYRNTLVIPYPTRDLSKETSVKEIPKQKGKRKIAGGPSGPRNEEKKRKTSVKTTPKRKQPKRQRKIMVVDESSDSERTPSTVHEEEQEEEILADQPPSPTSQPHTTVPPSPPKTTKPPTPPQTTVPPSPPKSTRPETPPHTIPLSTPPTTAPPSSEIPVTGIDFSLPESDLPISPTRQNPTSAALFEAFHMAPLSAEEASEEDLPDEGFVLMKQYKVLNSKLDMLIQAQTGFDPTKPTIGDISEEIESLEFTLSKGINESVDSLEKKLLDNQDKIQSSFEKKLESAVTSINKKVDAFIEKTDKTNSEVMKTLQGLRSEIQQSTKLEKQLDEARAKIEELTAAQTTSDVTKFIEELKRTNAALTQDLITKLRVALQPLINFSDRLSRSQGAPRQIPAATAGPTTSTITTIGMGASGSAGAGSSTDQSLENIIAPHMEEIYKARRADYDLMIKINEFARNNGEWTVETIKLFGFQNPNVLNRLHLWSFAFVDSEDIQLDIPFNPKTFAFLQFVTSVPEDQKASFWTNKINFHANYIQRQSYVWSLNKIKKIISIKEAGKYLGFRNYEFLVLRGADDVESRFSIADFPIMNPMDFIQILDLLRTGGPAHAEMSTIAIKNHLLGFLNNFLLRFAKHDLELCSYYRQPLNTPPVVVRNIARFKNGEILDEPYGVVFKGLRNETEVTIKFFEIDYIGLHPSSFISGMISHVNACHANSTEKKKKFIDHMNWYLAVRKTLKRAYKRNFQV</sequence>
<reference evidence="2" key="1">
    <citation type="journal article" date="2022" name="Mol. Ecol. Resour.">
        <title>The genomes of chicory, endive, great burdock and yacon provide insights into Asteraceae palaeo-polyploidization history and plant inulin production.</title>
        <authorList>
            <person name="Fan W."/>
            <person name="Wang S."/>
            <person name="Wang H."/>
            <person name="Wang A."/>
            <person name="Jiang F."/>
            <person name="Liu H."/>
            <person name="Zhao H."/>
            <person name="Xu D."/>
            <person name="Zhang Y."/>
        </authorList>
    </citation>
    <scope>NUCLEOTIDE SEQUENCE [LARGE SCALE GENOMIC DNA]</scope>
    <source>
        <strain evidence="2">cv. Punajuju</strain>
    </source>
</reference>
<dbReference type="EMBL" id="CM042011">
    <property type="protein sequence ID" value="KAI3767852.1"/>
    <property type="molecule type" value="Genomic_DNA"/>
</dbReference>
<organism evidence="1 2">
    <name type="scientific">Cichorium intybus</name>
    <name type="common">Chicory</name>
    <dbReference type="NCBI Taxonomy" id="13427"/>
    <lineage>
        <taxon>Eukaryota</taxon>
        <taxon>Viridiplantae</taxon>
        <taxon>Streptophyta</taxon>
        <taxon>Embryophyta</taxon>
        <taxon>Tracheophyta</taxon>
        <taxon>Spermatophyta</taxon>
        <taxon>Magnoliopsida</taxon>
        <taxon>eudicotyledons</taxon>
        <taxon>Gunneridae</taxon>
        <taxon>Pentapetalae</taxon>
        <taxon>asterids</taxon>
        <taxon>campanulids</taxon>
        <taxon>Asterales</taxon>
        <taxon>Asteraceae</taxon>
        <taxon>Cichorioideae</taxon>
        <taxon>Cichorieae</taxon>
        <taxon>Cichoriinae</taxon>
        <taxon>Cichorium</taxon>
    </lineage>
</organism>
<keyword evidence="2" id="KW-1185">Reference proteome</keyword>
<evidence type="ECO:0000313" key="2">
    <source>
        <dbReference type="Proteomes" id="UP001055811"/>
    </source>
</evidence>
<protein>
    <submittedName>
        <fullName evidence="1">Uncharacterized protein</fullName>
    </submittedName>
</protein>
<proteinExistence type="predicted"/>
<reference evidence="1 2" key="2">
    <citation type="journal article" date="2022" name="Mol. Ecol. Resour.">
        <title>The genomes of chicory, endive, great burdock and yacon provide insights into Asteraceae paleo-polyploidization history and plant inulin production.</title>
        <authorList>
            <person name="Fan W."/>
            <person name="Wang S."/>
            <person name="Wang H."/>
            <person name="Wang A."/>
            <person name="Jiang F."/>
            <person name="Liu H."/>
            <person name="Zhao H."/>
            <person name="Xu D."/>
            <person name="Zhang Y."/>
        </authorList>
    </citation>
    <scope>NUCLEOTIDE SEQUENCE [LARGE SCALE GENOMIC DNA]</scope>
    <source>
        <strain evidence="2">cv. Punajuju</strain>
        <tissue evidence="1">Leaves</tissue>
    </source>
</reference>
<name>A0ACB9F9M6_CICIN</name>
<gene>
    <name evidence="1" type="ORF">L2E82_18281</name>
</gene>
<evidence type="ECO:0000313" key="1">
    <source>
        <dbReference type="EMBL" id="KAI3767852.1"/>
    </source>
</evidence>
<dbReference type="Proteomes" id="UP001055811">
    <property type="component" value="Linkage Group LG03"/>
</dbReference>